<reference evidence="1" key="1">
    <citation type="submission" date="2021-01" db="EMBL/GenBank/DDBJ databases">
        <title>Phytophthora aleatoria, a newly-described species from Pinus radiata is distinct from Phytophthora cactorum isolates based on comparative genomics.</title>
        <authorList>
            <person name="Mcdougal R."/>
            <person name="Panda P."/>
            <person name="Williams N."/>
            <person name="Studholme D.J."/>
        </authorList>
    </citation>
    <scope>NUCLEOTIDE SEQUENCE</scope>
    <source>
        <strain evidence="1">NZFS 4037</strain>
    </source>
</reference>
<organism evidence="1 2">
    <name type="scientific">Phytophthora aleatoria</name>
    <dbReference type="NCBI Taxonomy" id="2496075"/>
    <lineage>
        <taxon>Eukaryota</taxon>
        <taxon>Sar</taxon>
        <taxon>Stramenopiles</taxon>
        <taxon>Oomycota</taxon>
        <taxon>Peronosporomycetes</taxon>
        <taxon>Peronosporales</taxon>
        <taxon>Peronosporaceae</taxon>
        <taxon>Phytophthora</taxon>
    </lineage>
</organism>
<sequence length="191" mass="22259">MGEFKDIIAAEKQIREQWGTYERRDQQREMEPGSLRCTLLLEPMMVEFEKKISSAKVNTIDHAIANNVMFSRFFLILHFEEKLMSQQRTLKKKFAQLMTAVLNSSRRSLGKCTSKFCLPSEVFNPLQLGRAQLVCMDHELPLAQFESMCSALVINHMTKNLSIALELEPDSDTESRHWWRWLAYGLFSHRA</sequence>
<gene>
    <name evidence="1" type="ORF">JG688_00007454</name>
</gene>
<dbReference type="AlphaFoldDB" id="A0A8J5J9M6"/>
<name>A0A8J5J9M6_9STRA</name>
<proteinExistence type="predicted"/>
<dbReference type="Proteomes" id="UP000709295">
    <property type="component" value="Unassembled WGS sequence"/>
</dbReference>
<keyword evidence="2" id="KW-1185">Reference proteome</keyword>
<accession>A0A8J5J9M6</accession>
<evidence type="ECO:0000313" key="1">
    <source>
        <dbReference type="EMBL" id="KAG6964972.1"/>
    </source>
</evidence>
<comment type="caution">
    <text evidence="1">The sequence shown here is derived from an EMBL/GenBank/DDBJ whole genome shotgun (WGS) entry which is preliminary data.</text>
</comment>
<dbReference type="EMBL" id="JAENGY010000357">
    <property type="protein sequence ID" value="KAG6964972.1"/>
    <property type="molecule type" value="Genomic_DNA"/>
</dbReference>
<protein>
    <submittedName>
        <fullName evidence="1">Uncharacterized protein</fullName>
    </submittedName>
</protein>
<evidence type="ECO:0000313" key="2">
    <source>
        <dbReference type="Proteomes" id="UP000709295"/>
    </source>
</evidence>
<feature type="non-terminal residue" evidence="1">
    <location>
        <position position="191"/>
    </location>
</feature>